<dbReference type="Pfam" id="PF00050">
    <property type="entry name" value="Kazal_1"/>
    <property type="match status" value="1"/>
</dbReference>
<dbReference type="Proteomes" id="UP001431783">
    <property type="component" value="Unassembled WGS sequence"/>
</dbReference>
<feature type="signal peptide" evidence="1">
    <location>
        <begin position="1"/>
        <end position="19"/>
    </location>
</feature>
<name>A0AAW1UWP3_9CUCU</name>
<dbReference type="CDD" id="cd00104">
    <property type="entry name" value="KAZAL_FS"/>
    <property type="match status" value="1"/>
</dbReference>
<feature type="chain" id="PRO_5044002264" description="Kazal-like domain-containing protein" evidence="1">
    <location>
        <begin position="20"/>
        <end position="93"/>
    </location>
</feature>
<proteinExistence type="predicted"/>
<dbReference type="SUPFAM" id="SSF100895">
    <property type="entry name" value="Kazal-type serine protease inhibitors"/>
    <property type="match status" value="1"/>
</dbReference>
<evidence type="ECO:0000313" key="4">
    <source>
        <dbReference type="Proteomes" id="UP001431783"/>
    </source>
</evidence>
<dbReference type="Gene3D" id="3.30.60.30">
    <property type="match status" value="1"/>
</dbReference>
<evidence type="ECO:0000259" key="2">
    <source>
        <dbReference type="PROSITE" id="PS51465"/>
    </source>
</evidence>
<reference evidence="3 4" key="1">
    <citation type="submission" date="2023-03" db="EMBL/GenBank/DDBJ databases">
        <title>Genome insight into feeding habits of ladybird beetles.</title>
        <authorList>
            <person name="Li H.-S."/>
            <person name="Huang Y.-H."/>
            <person name="Pang H."/>
        </authorList>
    </citation>
    <scope>NUCLEOTIDE SEQUENCE [LARGE SCALE GENOMIC DNA]</scope>
    <source>
        <strain evidence="3">SYSU_2023b</strain>
        <tissue evidence="3">Whole body</tissue>
    </source>
</reference>
<dbReference type="InterPro" id="IPR002350">
    <property type="entry name" value="Kazal_dom"/>
</dbReference>
<gene>
    <name evidence="3" type="ORF">WA026_023261</name>
</gene>
<dbReference type="InterPro" id="IPR036058">
    <property type="entry name" value="Kazal_dom_sf"/>
</dbReference>
<keyword evidence="4" id="KW-1185">Reference proteome</keyword>
<evidence type="ECO:0000313" key="3">
    <source>
        <dbReference type="EMBL" id="KAK9887539.1"/>
    </source>
</evidence>
<accession>A0AAW1UWP3</accession>
<keyword evidence="1" id="KW-0732">Signal</keyword>
<comment type="caution">
    <text evidence="3">The sequence shown here is derived from an EMBL/GenBank/DDBJ whole genome shotgun (WGS) entry which is preliminary data.</text>
</comment>
<organism evidence="3 4">
    <name type="scientific">Henosepilachna vigintioctopunctata</name>
    <dbReference type="NCBI Taxonomy" id="420089"/>
    <lineage>
        <taxon>Eukaryota</taxon>
        <taxon>Metazoa</taxon>
        <taxon>Ecdysozoa</taxon>
        <taxon>Arthropoda</taxon>
        <taxon>Hexapoda</taxon>
        <taxon>Insecta</taxon>
        <taxon>Pterygota</taxon>
        <taxon>Neoptera</taxon>
        <taxon>Endopterygota</taxon>
        <taxon>Coleoptera</taxon>
        <taxon>Polyphaga</taxon>
        <taxon>Cucujiformia</taxon>
        <taxon>Coccinelloidea</taxon>
        <taxon>Coccinellidae</taxon>
        <taxon>Epilachninae</taxon>
        <taxon>Epilachnini</taxon>
        <taxon>Henosepilachna</taxon>
    </lineage>
</organism>
<feature type="domain" description="Kazal-like" evidence="2">
    <location>
        <begin position="34"/>
        <end position="91"/>
    </location>
</feature>
<protein>
    <recommendedName>
        <fullName evidence="2">Kazal-like domain-containing protein</fullName>
    </recommendedName>
</protein>
<dbReference type="PROSITE" id="PS51465">
    <property type="entry name" value="KAZAL_2"/>
    <property type="match status" value="1"/>
</dbReference>
<evidence type="ECO:0000256" key="1">
    <source>
        <dbReference type="SAM" id="SignalP"/>
    </source>
</evidence>
<dbReference type="EMBL" id="JARQZJ010000113">
    <property type="protein sequence ID" value="KAK9887539.1"/>
    <property type="molecule type" value="Genomic_DNA"/>
</dbReference>
<sequence>MSTIYSLLFFALLLTDALCKPGDIETLSAKSEVARKMDLCEKQCAITMNIWKICGSDGETYINESMLECKDECGKPYGRRVHKVSDGPCPAKI</sequence>
<dbReference type="AlphaFoldDB" id="A0AAW1UWP3"/>